<feature type="compositionally biased region" description="Gly residues" evidence="1">
    <location>
        <begin position="583"/>
        <end position="593"/>
    </location>
</feature>
<dbReference type="EMBL" id="KI440849">
    <property type="protein sequence ID" value="ERS96776.1"/>
    <property type="molecule type" value="Genomic_DNA"/>
</dbReference>
<keyword evidence="2" id="KW-0472">Membrane</keyword>
<dbReference type="SUPFAM" id="SSF50630">
    <property type="entry name" value="Acid proteases"/>
    <property type="match status" value="1"/>
</dbReference>
<dbReference type="InterPro" id="IPR021109">
    <property type="entry name" value="Peptidase_aspartic_dom_sf"/>
</dbReference>
<protein>
    <recommendedName>
        <fullName evidence="6">Peptidase A1 domain-containing protein</fullName>
    </recommendedName>
</protein>
<evidence type="ECO:0000256" key="3">
    <source>
        <dbReference type="SAM" id="SignalP"/>
    </source>
</evidence>
<sequence>MAIPSRPFLIAHSHLSSVTLAFQLQLLILATAGIATADSYSNTPEPKPSAIGIRPSREWIGIDGLWSSFEISVSGGAVSQSQNVSLLVSTALSESWVVETTGCVQLPACRESRGGVFSIESAAANGVNSWQPLGAFASGLEEPSLMAPNLDYGLATITFPLVDTSRSSQDRSYFSFEPRSSDGPLPAPAPPTQLQVDRSLVGGFNDTTFYNGFIGVGGLDGSFNNRPISPLIRQLAESMDSIPSHSYGYTAGASYRGEHGVPASLTLGGYDMSRIAFNRSSKDNTKPITFNLNPVHYQPELVLRSITANAPPSNSSVAASSWAQNVPGNSSTALLTNVTDPASSLAIVDSTTPFLWMPQDACGRFASTIGLVWNKELLLYQFASPALYNDYLSGQGVSLTFNMSGRGNTGADDIVSLTVSSAAFALNASYPYAPTMKPSDPPVPYFPLQCLPLNGNTTVNTRIVLGRAVLQEVYIIVNYDASHFSLHQARFPNFNGTKPEGYVHLIDIPRSPTSPYPLYKGGPESTNNLDSRNGLTPAATAGIVVGSFAAGTIVALGLWLYRRRRQQEKRRRVAGTAAPGSGDDNGNGRTSGGRGKDGTESTTETEPSTPISGSPMERIFSFIGRGRWASKRTREAFAADRVASASPTSSRGSEGDPEKDAIEVAGSFSHPVEVGADAQHARYELPVPLPPVELDATAGGITPSGRNGAANRNHKIDDALIGGGVIDDFDDGHGYCDYDDATAVLGSDGVQHLTAYEVARRRMQRQLRGPVPTYEPPTDPAILRNMASDGEEEKTEGDDSSMAHNRAPLSMTTRAPPRSVSAVSSRTGSDNTAVTSPTAMSTSTGSNHSGSLGMLPSPMTPSSGGWPGRSINGSGARSASGSSSGNGTFDLPSPMTMAAPFPSMFFPGDGSVSDDEPPDNVPAQRLPPRMTIDPARVVCLGPLPEDVLAPVAARTSQPVRLAPTSTSPPQNNLSSSSESPLVSASASASVSSPTATDIESTLGTNYTLEEEKRLRALKSEIEEGKVAAVASVEAETTAAIGTIDSVGTPPAERIDAGFDLVHVPQLAARRYSWEGQDDEGDEQQL</sequence>
<organism evidence="4 5">
    <name type="scientific">Sporothrix schenckii (strain ATCC 58251 / de Perez 2211183)</name>
    <name type="common">Rose-picker's disease fungus</name>
    <dbReference type="NCBI Taxonomy" id="1391915"/>
    <lineage>
        <taxon>Eukaryota</taxon>
        <taxon>Fungi</taxon>
        <taxon>Dikarya</taxon>
        <taxon>Ascomycota</taxon>
        <taxon>Pezizomycotina</taxon>
        <taxon>Sordariomycetes</taxon>
        <taxon>Sordariomycetidae</taxon>
        <taxon>Ophiostomatales</taxon>
        <taxon>Ophiostomataceae</taxon>
        <taxon>Sporothrix</taxon>
    </lineage>
</organism>
<name>U7PPA2_SPOS1</name>
<feature type="compositionally biased region" description="Acidic residues" evidence="1">
    <location>
        <begin position="789"/>
        <end position="799"/>
    </location>
</feature>
<dbReference type="HOGENOM" id="CLU_009988_1_0_1"/>
<reference evidence="5" key="1">
    <citation type="journal article" date="2014" name="Genome Announc.">
        <title>Genome sequence of the pathogenic fungus Sporothrix schenckii (ATCC 58251).</title>
        <authorList>
            <person name="Cuomo C.A."/>
            <person name="Rodriguez-Del Valle N."/>
            <person name="Perez-Sanchez L."/>
            <person name="Abouelleil A."/>
            <person name="Goldberg J."/>
            <person name="Young S."/>
            <person name="Zeng Q."/>
            <person name="Birren B.W."/>
        </authorList>
    </citation>
    <scope>NUCLEOTIDE SEQUENCE [LARGE SCALE GENOMIC DNA]</scope>
    <source>
        <strain evidence="5">ATCC 58251 / de Perez 2211183</strain>
    </source>
</reference>
<dbReference type="Gene3D" id="2.40.70.10">
    <property type="entry name" value="Acid Proteases"/>
    <property type="match status" value="1"/>
</dbReference>
<feature type="region of interest" description="Disordered" evidence="1">
    <location>
        <begin position="789"/>
        <end position="927"/>
    </location>
</feature>
<accession>U7PPA2</accession>
<feature type="region of interest" description="Disordered" evidence="1">
    <location>
        <begin position="638"/>
        <end position="659"/>
    </location>
</feature>
<feature type="compositionally biased region" description="Polar residues" evidence="1">
    <location>
        <begin position="821"/>
        <end position="850"/>
    </location>
</feature>
<proteinExistence type="predicted"/>
<keyword evidence="2" id="KW-1133">Transmembrane helix</keyword>
<dbReference type="STRING" id="1391915.U7PPA2"/>
<evidence type="ECO:0000313" key="5">
    <source>
        <dbReference type="Proteomes" id="UP000018087"/>
    </source>
</evidence>
<feature type="compositionally biased region" description="Low complexity" evidence="1">
    <location>
        <begin position="600"/>
        <end position="615"/>
    </location>
</feature>
<evidence type="ECO:0000313" key="4">
    <source>
        <dbReference type="EMBL" id="ERS96776.1"/>
    </source>
</evidence>
<evidence type="ECO:0000256" key="2">
    <source>
        <dbReference type="SAM" id="Phobius"/>
    </source>
</evidence>
<feature type="compositionally biased region" description="Low complexity" evidence="1">
    <location>
        <begin position="868"/>
        <end position="887"/>
    </location>
</feature>
<evidence type="ECO:0008006" key="6">
    <source>
        <dbReference type="Google" id="ProtNLM"/>
    </source>
</evidence>
<feature type="region of interest" description="Disordered" evidence="1">
    <location>
        <begin position="959"/>
        <end position="1003"/>
    </location>
</feature>
<feature type="region of interest" description="Disordered" evidence="1">
    <location>
        <begin position="568"/>
        <end position="617"/>
    </location>
</feature>
<feature type="chain" id="PRO_5004685495" description="Peptidase A1 domain-containing protein" evidence="3">
    <location>
        <begin position="38"/>
        <end position="1085"/>
    </location>
</feature>
<keyword evidence="3" id="KW-0732">Signal</keyword>
<feature type="compositionally biased region" description="Low complexity" evidence="1">
    <location>
        <begin position="964"/>
        <end position="996"/>
    </location>
</feature>
<evidence type="ECO:0000256" key="1">
    <source>
        <dbReference type="SAM" id="MobiDB-lite"/>
    </source>
</evidence>
<dbReference type="AlphaFoldDB" id="U7PPA2"/>
<dbReference type="Proteomes" id="UP000018087">
    <property type="component" value="Unassembled WGS sequence"/>
</dbReference>
<dbReference type="eggNOG" id="ENOG502RV5I">
    <property type="taxonomic scope" value="Eukaryota"/>
</dbReference>
<feature type="transmembrane region" description="Helical" evidence="2">
    <location>
        <begin position="538"/>
        <end position="561"/>
    </location>
</feature>
<dbReference type="OrthoDB" id="5233646at2759"/>
<keyword evidence="2" id="KW-0812">Transmembrane</keyword>
<feature type="signal peptide" evidence="3">
    <location>
        <begin position="1"/>
        <end position="37"/>
    </location>
</feature>
<gene>
    <name evidence="4" type="ORF">HMPREF1624_06985</name>
</gene>
<keyword evidence="5" id="KW-1185">Reference proteome</keyword>